<dbReference type="InterPro" id="IPR029069">
    <property type="entry name" value="HotDog_dom_sf"/>
</dbReference>
<keyword evidence="4" id="KW-1185">Reference proteome</keyword>
<dbReference type="EMBL" id="JAUSVS010000008">
    <property type="protein sequence ID" value="MDQ0465851.1"/>
    <property type="molecule type" value="Genomic_DNA"/>
</dbReference>
<evidence type="ECO:0000259" key="2">
    <source>
        <dbReference type="Pfam" id="PF20789"/>
    </source>
</evidence>
<proteinExistence type="predicted"/>
<evidence type="ECO:0008006" key="5">
    <source>
        <dbReference type="Google" id="ProtNLM"/>
    </source>
</evidence>
<feature type="domain" description="Acyl-CoA thioesterase-like N-terminal HotDog" evidence="1">
    <location>
        <begin position="21"/>
        <end position="106"/>
    </location>
</feature>
<feature type="domain" description="Acyl-CoA thioesterase-like C-terminal" evidence="2">
    <location>
        <begin position="129"/>
        <end position="273"/>
    </location>
</feature>
<evidence type="ECO:0000313" key="4">
    <source>
        <dbReference type="Proteomes" id="UP001228905"/>
    </source>
</evidence>
<dbReference type="SUPFAM" id="SSF54637">
    <property type="entry name" value="Thioesterase/thiol ester dehydrase-isomerase"/>
    <property type="match status" value="2"/>
</dbReference>
<evidence type="ECO:0000313" key="3">
    <source>
        <dbReference type="EMBL" id="MDQ0465851.1"/>
    </source>
</evidence>
<dbReference type="RefSeq" id="WP_307351509.1">
    <property type="nucleotide sequence ID" value="NZ_JAUSVS010000008.1"/>
</dbReference>
<dbReference type="Pfam" id="PF20789">
    <property type="entry name" value="4HBT_3C"/>
    <property type="match status" value="1"/>
</dbReference>
<dbReference type="Gene3D" id="2.40.160.210">
    <property type="entry name" value="Acyl-CoA thioesterase, double hotdog domain"/>
    <property type="match status" value="1"/>
</dbReference>
<reference evidence="3 4" key="1">
    <citation type="submission" date="2023-07" db="EMBL/GenBank/DDBJ databases">
        <title>Genomic Encyclopedia of Type Strains, Phase IV (KMG-IV): sequencing the most valuable type-strain genomes for metagenomic binning, comparative biology and taxonomic classification.</title>
        <authorList>
            <person name="Goeker M."/>
        </authorList>
    </citation>
    <scope>NUCLEOTIDE SEQUENCE [LARGE SCALE GENOMIC DNA]</scope>
    <source>
        <strain evidence="3 4">DSM 18695</strain>
    </source>
</reference>
<evidence type="ECO:0000259" key="1">
    <source>
        <dbReference type="Pfam" id="PF13622"/>
    </source>
</evidence>
<dbReference type="InterPro" id="IPR042171">
    <property type="entry name" value="Acyl-CoA_hotdog"/>
</dbReference>
<protein>
    <recommendedName>
        <fullName evidence="5">Acyl-CoA thioesterase</fullName>
    </recommendedName>
</protein>
<gene>
    <name evidence="3" type="ORF">QO010_003643</name>
</gene>
<comment type="caution">
    <text evidence="3">The sequence shown here is derived from an EMBL/GenBank/DDBJ whole genome shotgun (WGS) entry which is preliminary data.</text>
</comment>
<organism evidence="3 4">
    <name type="scientific">Caulobacter ginsengisoli</name>
    <dbReference type="NCBI Taxonomy" id="400775"/>
    <lineage>
        <taxon>Bacteria</taxon>
        <taxon>Pseudomonadati</taxon>
        <taxon>Pseudomonadota</taxon>
        <taxon>Alphaproteobacteria</taxon>
        <taxon>Caulobacterales</taxon>
        <taxon>Caulobacteraceae</taxon>
        <taxon>Caulobacter</taxon>
    </lineage>
</organism>
<name>A0ABU0IUZ8_9CAUL</name>
<dbReference type="Pfam" id="PF13622">
    <property type="entry name" value="4HBT_3"/>
    <property type="match status" value="1"/>
</dbReference>
<dbReference type="InterPro" id="IPR049450">
    <property type="entry name" value="ACOT8-like_C"/>
</dbReference>
<accession>A0ABU0IUZ8</accession>
<dbReference type="InterPro" id="IPR049449">
    <property type="entry name" value="TesB_ACOT8-like_N"/>
</dbReference>
<sequence>MKAFSEVLAELAAGGTVSVGDDWTQGRTLFGGLSAALAAADGTRAAGEGQQTPPPLRSAQFAFIGPAAGPVTVSSTVLRRGRSAVFVQSDLMTEQGLALRGILTFGSARPSAMAHQDHPPPPARPIAGCPSLHGPGGGPGFAAHFDVRPADGEIWFGRNPDGTVERKAGKPDLILWARHRDPAAGLDPIALLALGDIPPPAAMRLMAAPAPISTMTWMVDFLTPPTPAPAEDDGWRLLRSTAEVVTQGYCSQSMSLWDSAGRPLMAGRQNVAVFG</sequence>
<dbReference type="Proteomes" id="UP001228905">
    <property type="component" value="Unassembled WGS sequence"/>
</dbReference>